<keyword evidence="5 6" id="KW-0472">Membrane</keyword>
<proteinExistence type="inferred from homology"/>
<comment type="similarity">
    <text evidence="6">Belongs to the binding-protein-dependent transport system permease family.</text>
</comment>
<sequence>MLIPGALFFILFRYFPMWGIIISFQDYNPFGGIWKSEWVGLRHFAALLQYDGFWRIFRNSIVLSMLNLIFFFPMPIILALMLNEVRKRAFKNTIQSIIYMPHFISWVVVAGITYLLLGTQGGIVNEFIVKVGGEPVNFLTSNEWFRTLIVSQSIWKEAGWGTIIFLAALSGVDPQLYEAAVVDGANRWRQIWHITLPAIRSTILIMLILRLGHILDNGFEQIFLMLSATTYEVGDVFETYVYREGLVGGNYSYTTAVGLFKSVVGLIMVMAANRLAKRFGEEGVY</sequence>
<dbReference type="PROSITE" id="PS50928">
    <property type="entry name" value="ABC_TM1"/>
    <property type="match status" value="1"/>
</dbReference>
<evidence type="ECO:0000256" key="3">
    <source>
        <dbReference type="ARBA" id="ARBA00022692"/>
    </source>
</evidence>
<evidence type="ECO:0000256" key="1">
    <source>
        <dbReference type="ARBA" id="ARBA00004141"/>
    </source>
</evidence>
<accession>A0A3Q9IDN3</accession>
<comment type="subcellular location">
    <subcellularLocation>
        <location evidence="6">Cell membrane</location>
        <topology evidence="6">Multi-pass membrane protein</topology>
    </subcellularLocation>
    <subcellularLocation>
        <location evidence="1">Membrane</location>
        <topology evidence="1">Multi-pass membrane protein</topology>
    </subcellularLocation>
</comment>
<feature type="transmembrane region" description="Helical" evidence="6">
    <location>
        <begin position="97"/>
        <end position="117"/>
    </location>
</feature>
<reference evidence="9" key="1">
    <citation type="submission" date="2018-12" db="EMBL/GenBank/DDBJ databases">
        <title>Complete genome sequence of Paenibacillus sp. MBLB1234.</title>
        <authorList>
            <person name="Nam Y.-D."/>
            <person name="Kang J."/>
            <person name="Chung W.-H."/>
            <person name="Park Y.S."/>
        </authorList>
    </citation>
    <scope>NUCLEOTIDE SEQUENCE [LARGE SCALE GENOMIC DNA]</scope>
    <source>
        <strain evidence="9">MBLB1234</strain>
    </source>
</reference>
<name>A0A3Q9IDN3_9BACL</name>
<dbReference type="SUPFAM" id="SSF161098">
    <property type="entry name" value="MetI-like"/>
    <property type="match status" value="1"/>
</dbReference>
<dbReference type="OrthoDB" id="9785836at2"/>
<dbReference type="Proteomes" id="UP000270678">
    <property type="component" value="Chromosome"/>
</dbReference>
<dbReference type="Pfam" id="PF00528">
    <property type="entry name" value="BPD_transp_1"/>
    <property type="match status" value="1"/>
</dbReference>
<evidence type="ECO:0000259" key="7">
    <source>
        <dbReference type="PROSITE" id="PS50928"/>
    </source>
</evidence>
<protein>
    <submittedName>
        <fullName evidence="8">Sugar ABC transporter permease</fullName>
    </submittedName>
</protein>
<dbReference type="GO" id="GO:0055085">
    <property type="term" value="P:transmembrane transport"/>
    <property type="evidence" value="ECO:0007669"/>
    <property type="project" value="InterPro"/>
</dbReference>
<evidence type="ECO:0000256" key="6">
    <source>
        <dbReference type="RuleBase" id="RU363032"/>
    </source>
</evidence>
<dbReference type="Gene3D" id="1.10.3720.10">
    <property type="entry name" value="MetI-like"/>
    <property type="match status" value="1"/>
</dbReference>
<dbReference type="CDD" id="cd06261">
    <property type="entry name" value="TM_PBP2"/>
    <property type="match status" value="1"/>
</dbReference>
<dbReference type="GO" id="GO:0005886">
    <property type="term" value="C:plasma membrane"/>
    <property type="evidence" value="ECO:0007669"/>
    <property type="project" value="UniProtKB-SubCell"/>
</dbReference>
<feature type="transmembrane region" description="Helical" evidence="6">
    <location>
        <begin position="61"/>
        <end position="85"/>
    </location>
</feature>
<keyword evidence="2 6" id="KW-0813">Transport</keyword>
<dbReference type="KEGG" id="plut:EI981_27640"/>
<dbReference type="InterPro" id="IPR000515">
    <property type="entry name" value="MetI-like"/>
</dbReference>
<evidence type="ECO:0000256" key="4">
    <source>
        <dbReference type="ARBA" id="ARBA00022989"/>
    </source>
</evidence>
<organism evidence="8 9">
    <name type="scientific">Paenibacillus lutimineralis</name>
    <dbReference type="NCBI Taxonomy" id="2707005"/>
    <lineage>
        <taxon>Bacteria</taxon>
        <taxon>Bacillati</taxon>
        <taxon>Bacillota</taxon>
        <taxon>Bacilli</taxon>
        <taxon>Bacillales</taxon>
        <taxon>Paenibacillaceae</taxon>
        <taxon>Paenibacillus</taxon>
    </lineage>
</organism>
<feature type="transmembrane region" description="Helical" evidence="6">
    <location>
        <begin position="7"/>
        <end position="25"/>
    </location>
</feature>
<dbReference type="InterPro" id="IPR035906">
    <property type="entry name" value="MetI-like_sf"/>
</dbReference>
<dbReference type="AlphaFoldDB" id="A0A3Q9IDN3"/>
<evidence type="ECO:0000313" key="9">
    <source>
        <dbReference type="Proteomes" id="UP000270678"/>
    </source>
</evidence>
<feature type="domain" description="ABC transmembrane type-1" evidence="7">
    <location>
        <begin position="57"/>
        <end position="272"/>
    </location>
</feature>
<keyword evidence="3 6" id="KW-0812">Transmembrane</keyword>
<gene>
    <name evidence="8" type="ORF">EI981_27640</name>
</gene>
<dbReference type="PANTHER" id="PTHR43496:SF1">
    <property type="entry name" value="POLYGALACTURONAN_RHAMNOGALACTURONAN TRANSPORT SYSTEM PERMEASE PROTEIN YTEP"/>
    <property type="match status" value="1"/>
</dbReference>
<dbReference type="EMBL" id="CP034346">
    <property type="protein sequence ID" value="AZS18501.1"/>
    <property type="molecule type" value="Genomic_DNA"/>
</dbReference>
<keyword evidence="9" id="KW-1185">Reference proteome</keyword>
<evidence type="ECO:0000256" key="5">
    <source>
        <dbReference type="ARBA" id="ARBA00023136"/>
    </source>
</evidence>
<evidence type="ECO:0000256" key="2">
    <source>
        <dbReference type="ARBA" id="ARBA00022448"/>
    </source>
</evidence>
<keyword evidence="4 6" id="KW-1133">Transmembrane helix</keyword>
<dbReference type="PANTHER" id="PTHR43496">
    <property type="entry name" value="PROTEIN LPLB"/>
    <property type="match status" value="1"/>
</dbReference>
<evidence type="ECO:0000313" key="8">
    <source>
        <dbReference type="EMBL" id="AZS18501.1"/>
    </source>
</evidence>